<dbReference type="PANTHER" id="PTHR48475:SF1">
    <property type="entry name" value="RNASE H TYPE-1 DOMAIN-CONTAINING PROTEIN"/>
    <property type="match status" value="1"/>
</dbReference>
<dbReference type="Proteomes" id="UP000694886">
    <property type="component" value="Chromosome 7"/>
</dbReference>
<accession>A0AB32WJ66</accession>
<protein>
    <submittedName>
        <fullName evidence="3">Uncharacterized protein LOC108662792</fullName>
    </submittedName>
</protein>
<reference evidence="2" key="1">
    <citation type="journal article" date="1997" name="Nucleic Acids Res.">
        <title>tRNAscan-SE: a program for improved detection of transfer RNA genes in genomic sequence.</title>
        <authorList>
            <person name="Lowe T.M."/>
            <person name="Eddy S.R."/>
        </authorList>
    </citation>
    <scope>NUCLEOTIDE SEQUENCE [LARGE SCALE GENOMIC DNA]</scope>
    <source>
        <strain evidence="2">r\B97-61/B2</strain>
    </source>
</reference>
<dbReference type="SUPFAM" id="SSF53098">
    <property type="entry name" value="Ribonuclease H-like"/>
    <property type="match status" value="2"/>
</dbReference>
<proteinExistence type="predicted"/>
<evidence type="ECO:0000313" key="3">
    <source>
        <dbReference type="RefSeq" id="XP_017979863.1"/>
    </source>
</evidence>
<reference evidence="3" key="2">
    <citation type="submission" date="2025-08" db="UniProtKB">
        <authorList>
            <consortium name="RefSeq"/>
        </authorList>
    </citation>
    <scope>IDENTIFICATION</scope>
</reference>
<dbReference type="Gene3D" id="3.30.420.10">
    <property type="entry name" value="Ribonuclease H-like superfamily/Ribonuclease H"/>
    <property type="match status" value="3"/>
</dbReference>
<gene>
    <name evidence="3" type="primary">LOC108662792</name>
</gene>
<dbReference type="Gene3D" id="1.10.340.70">
    <property type="match status" value="1"/>
</dbReference>
<dbReference type="GO" id="GO:0004523">
    <property type="term" value="F:RNA-DNA hybrid ribonuclease activity"/>
    <property type="evidence" value="ECO:0007669"/>
    <property type="project" value="InterPro"/>
</dbReference>
<dbReference type="PROSITE" id="PS50879">
    <property type="entry name" value="RNASE_H_1"/>
    <property type="match status" value="1"/>
</dbReference>
<evidence type="ECO:0000313" key="2">
    <source>
        <dbReference type="Proteomes" id="UP000694886"/>
    </source>
</evidence>
<sequence length="525" mass="61377">MEFEFPNEDLMSVCQTNEEESEEKENWKMFFDGASNALGHGIGAVLVSPEEDHYPVIAKLNFYCTNNVAEYEACIMGLQAAIERKIHILEVYGDSALVIYQLRGEWETRDSKLIRYHKYVSKLIESFDKICFTHLPRKENQMADALTTLAIMFKVGTDVKIQPIMINLRECPAHYSSVEEEVDGKSWYHDIVHYFKFQQYPKQSSENDKKTIRRLAMNFFLDGDILYKRSRDLVLLRCVDSAEAWRIVEEVHKGICEAHASGHMLARHVMRAGYYWLTLETDCIDLARKCHKCQIYADRIHTPANSLHVLTSPWSFLMWGMDVIGLITPKGSNRHRFILVAIDYFTKWVKVASYANVTQKVFKIKHHNSVPYRPKMNGVVEATNKNIKMIIEKMTDVYKDWHEKLPFVLHVYRTIIRTSTRATPFSLVYGMEAVLPIEVEIPALSVLKEVQLEEAKWVNTCYEQLNLIEEKRLTAFCHGQLYQKRMIRAHGKRVHHRQFQEGELVLKRILPNQQDPRGKWKPNWE</sequence>
<dbReference type="RefSeq" id="XP_017979863.1">
    <property type="nucleotide sequence ID" value="XM_018124374.1"/>
</dbReference>
<evidence type="ECO:0000259" key="1">
    <source>
        <dbReference type="PROSITE" id="PS50879"/>
    </source>
</evidence>
<organism evidence="2 3">
    <name type="scientific">Theobroma cacao</name>
    <name type="common">Cacao</name>
    <name type="synonym">Cocoa</name>
    <dbReference type="NCBI Taxonomy" id="3641"/>
    <lineage>
        <taxon>Eukaryota</taxon>
        <taxon>Viridiplantae</taxon>
        <taxon>Streptophyta</taxon>
        <taxon>Embryophyta</taxon>
        <taxon>Tracheophyta</taxon>
        <taxon>Spermatophyta</taxon>
        <taxon>Magnoliopsida</taxon>
        <taxon>eudicotyledons</taxon>
        <taxon>Gunneridae</taxon>
        <taxon>Pentapetalae</taxon>
        <taxon>rosids</taxon>
        <taxon>malvids</taxon>
        <taxon>Malvales</taxon>
        <taxon>Malvaceae</taxon>
        <taxon>Byttnerioideae</taxon>
        <taxon>Theobroma</taxon>
    </lineage>
</organism>
<dbReference type="Pfam" id="PF13456">
    <property type="entry name" value="RVT_3"/>
    <property type="match status" value="1"/>
</dbReference>
<name>A0AB32WJ66_THECC</name>
<dbReference type="GeneID" id="108662792"/>
<dbReference type="GO" id="GO:0003676">
    <property type="term" value="F:nucleic acid binding"/>
    <property type="evidence" value="ECO:0007669"/>
    <property type="project" value="InterPro"/>
</dbReference>
<dbReference type="PANTHER" id="PTHR48475">
    <property type="entry name" value="RIBONUCLEASE H"/>
    <property type="match status" value="1"/>
</dbReference>
<dbReference type="CDD" id="cd09279">
    <property type="entry name" value="RNase_HI_like"/>
    <property type="match status" value="1"/>
</dbReference>
<feature type="domain" description="RNase H type-1" evidence="1">
    <location>
        <begin position="23"/>
        <end position="152"/>
    </location>
</feature>
<dbReference type="InterPro" id="IPR036397">
    <property type="entry name" value="RNaseH_sf"/>
</dbReference>
<dbReference type="AlphaFoldDB" id="A0AB32WJ66"/>
<dbReference type="KEGG" id="tcc:108662792"/>
<dbReference type="InterPro" id="IPR012337">
    <property type="entry name" value="RNaseH-like_sf"/>
</dbReference>
<dbReference type="InterPro" id="IPR002156">
    <property type="entry name" value="RNaseH_domain"/>
</dbReference>
<dbReference type="Gramene" id="Tc07v2_t013410.1">
    <property type="protein sequence ID" value="Tc07v2_p013410.1"/>
    <property type="gene ID" value="Tc07v2_g013410"/>
</dbReference>